<dbReference type="SUPFAM" id="SSF49503">
    <property type="entry name" value="Cupredoxins"/>
    <property type="match status" value="1"/>
</dbReference>
<dbReference type="EMBL" id="MEXN01000005">
    <property type="protein sequence ID" value="OGD03618.1"/>
    <property type="molecule type" value="Genomic_DNA"/>
</dbReference>
<accession>A0A1F4ZBQ4</accession>
<sequence>MKVRLLLFVLTVVGLIALGYYLFQRSKPEPVEEVLNRVQTVNVRADGGKFVPDSFKVELFDMVKLNISAVDRDYVFKVRDYPRMDVSVPAGKTIVATIEFLGVGDYVFECGQGCTGTITVVQERDTEGEEPN</sequence>
<evidence type="ECO:0008006" key="3">
    <source>
        <dbReference type="Google" id="ProtNLM"/>
    </source>
</evidence>
<reference evidence="1 2" key="1">
    <citation type="journal article" date="2016" name="Nat. Commun.">
        <title>Thousands of microbial genomes shed light on interconnected biogeochemical processes in an aquifer system.</title>
        <authorList>
            <person name="Anantharaman K."/>
            <person name="Brown C.T."/>
            <person name="Hug L.A."/>
            <person name="Sharon I."/>
            <person name="Castelle C.J."/>
            <person name="Probst A.J."/>
            <person name="Thomas B.C."/>
            <person name="Singh A."/>
            <person name="Wilkins M.J."/>
            <person name="Karaoz U."/>
            <person name="Brodie E.L."/>
            <person name="Williams K.H."/>
            <person name="Hubbard S.S."/>
            <person name="Banfield J.F."/>
        </authorList>
    </citation>
    <scope>NUCLEOTIDE SEQUENCE [LARGE SCALE GENOMIC DNA]</scope>
</reference>
<dbReference type="InterPro" id="IPR008972">
    <property type="entry name" value="Cupredoxin"/>
</dbReference>
<comment type="caution">
    <text evidence="1">The sequence shown here is derived from an EMBL/GenBank/DDBJ whole genome shotgun (WGS) entry which is preliminary data.</text>
</comment>
<proteinExistence type="predicted"/>
<dbReference type="Proteomes" id="UP000177080">
    <property type="component" value="Unassembled WGS sequence"/>
</dbReference>
<evidence type="ECO:0000313" key="1">
    <source>
        <dbReference type="EMBL" id="OGD03618.1"/>
    </source>
</evidence>
<gene>
    <name evidence="1" type="ORF">A2989_02970</name>
</gene>
<dbReference type="AlphaFoldDB" id="A0A1F4ZBQ4"/>
<name>A0A1F4ZBQ4_9BACT</name>
<dbReference type="Gene3D" id="2.60.40.420">
    <property type="entry name" value="Cupredoxins - blue copper proteins"/>
    <property type="match status" value="1"/>
</dbReference>
<organism evidence="1 2">
    <name type="scientific">Candidatus Amesbacteria bacterium RIFCSPLOWO2_01_FULL_48_25</name>
    <dbReference type="NCBI Taxonomy" id="1797259"/>
    <lineage>
        <taxon>Bacteria</taxon>
        <taxon>Candidatus Amesiibacteriota</taxon>
    </lineage>
</organism>
<protein>
    <recommendedName>
        <fullName evidence="3">EfeO-type cupredoxin-like domain-containing protein</fullName>
    </recommendedName>
</protein>
<evidence type="ECO:0000313" key="2">
    <source>
        <dbReference type="Proteomes" id="UP000177080"/>
    </source>
</evidence>